<proteinExistence type="inferred from homology"/>
<feature type="domain" description="ABC transporter" evidence="9">
    <location>
        <begin position="6"/>
        <end position="231"/>
    </location>
</feature>
<dbReference type="Gene3D" id="3.40.50.300">
    <property type="entry name" value="P-loop containing nucleotide triphosphate hydrolases"/>
    <property type="match status" value="1"/>
</dbReference>
<evidence type="ECO:0000256" key="4">
    <source>
        <dbReference type="ARBA" id="ARBA00022475"/>
    </source>
</evidence>
<dbReference type="SMART" id="SM00382">
    <property type="entry name" value="AAA"/>
    <property type="match status" value="1"/>
</dbReference>
<evidence type="ECO:0000256" key="3">
    <source>
        <dbReference type="ARBA" id="ARBA00022448"/>
    </source>
</evidence>
<dbReference type="GO" id="GO:0005524">
    <property type="term" value="F:ATP binding"/>
    <property type="evidence" value="ECO:0007669"/>
    <property type="project" value="UniProtKB-KW"/>
</dbReference>
<keyword evidence="8" id="KW-0472">Membrane</keyword>
<name>A0A382NDH4_9ZZZZ</name>
<keyword evidence="3" id="KW-0813">Transport</keyword>
<dbReference type="PANTHER" id="PTHR42711:SF5">
    <property type="entry name" value="ABC TRANSPORTER ATP-BINDING PROTEIN NATA"/>
    <property type="match status" value="1"/>
</dbReference>
<dbReference type="SUPFAM" id="SSF52540">
    <property type="entry name" value="P-loop containing nucleoside triphosphate hydrolases"/>
    <property type="match status" value="1"/>
</dbReference>
<dbReference type="InterPro" id="IPR027417">
    <property type="entry name" value="P-loop_NTPase"/>
</dbReference>
<dbReference type="InterPro" id="IPR003593">
    <property type="entry name" value="AAA+_ATPase"/>
</dbReference>
<dbReference type="InterPro" id="IPR017871">
    <property type="entry name" value="ABC_transporter-like_CS"/>
</dbReference>
<dbReference type="EMBL" id="UINC01099748">
    <property type="protein sequence ID" value="SVC59253.1"/>
    <property type="molecule type" value="Genomic_DNA"/>
</dbReference>
<keyword evidence="6" id="KW-0067">ATP-binding</keyword>
<evidence type="ECO:0000256" key="1">
    <source>
        <dbReference type="ARBA" id="ARBA00004236"/>
    </source>
</evidence>
<keyword evidence="7" id="KW-1278">Translocase</keyword>
<reference evidence="10" key="1">
    <citation type="submission" date="2018-05" db="EMBL/GenBank/DDBJ databases">
        <authorList>
            <person name="Lanie J.A."/>
            <person name="Ng W.-L."/>
            <person name="Kazmierczak K.M."/>
            <person name="Andrzejewski T.M."/>
            <person name="Davidsen T.M."/>
            <person name="Wayne K.J."/>
            <person name="Tettelin H."/>
            <person name="Glass J.I."/>
            <person name="Rusch D."/>
            <person name="Podicherti R."/>
            <person name="Tsui H.-C.T."/>
            <person name="Winkler M.E."/>
        </authorList>
    </citation>
    <scope>NUCLEOTIDE SEQUENCE</scope>
</reference>
<dbReference type="PANTHER" id="PTHR42711">
    <property type="entry name" value="ABC TRANSPORTER ATP-BINDING PROTEIN"/>
    <property type="match status" value="1"/>
</dbReference>
<evidence type="ECO:0000259" key="9">
    <source>
        <dbReference type="PROSITE" id="PS50893"/>
    </source>
</evidence>
<keyword evidence="4" id="KW-1003">Cell membrane</keyword>
<sequence>MSDAVIQVRGLVKRFGALTAVSGVSFDVNRGEIFGILGPNGAGKTTMLECIEGLLKADDGETLVLGMNTMVHPEQVKDRVGVQLQSSAYFERLTLTEILNLFGKMYSRRVEPDKLLKMVELSEKAGNVVKALSGGQKQRFTLAASLVNDPEVVFLDEPTTGLDPLARRNVWELIERMHQEGRTIILTTHYMEEAQHLCERVAIMDAGVIIALDSPSELIRGLSTPFQIRLSTSIPVAMEGLAELPGVQQRVSQDGEYYVLPSTSPEATLPALLQWLNDKSVFPLHLEVISATLEDVFLKLTGKDLRD</sequence>
<comment type="subcellular location">
    <subcellularLocation>
        <location evidence="1">Cell membrane</location>
    </subcellularLocation>
</comment>
<dbReference type="FunFam" id="3.40.50.300:FF:000589">
    <property type="entry name" value="ABC transporter, ATP-binding subunit"/>
    <property type="match status" value="1"/>
</dbReference>
<dbReference type="Pfam" id="PF00005">
    <property type="entry name" value="ABC_tran"/>
    <property type="match status" value="1"/>
</dbReference>
<dbReference type="GO" id="GO:0016887">
    <property type="term" value="F:ATP hydrolysis activity"/>
    <property type="evidence" value="ECO:0007669"/>
    <property type="project" value="InterPro"/>
</dbReference>
<evidence type="ECO:0000256" key="7">
    <source>
        <dbReference type="ARBA" id="ARBA00022967"/>
    </source>
</evidence>
<accession>A0A382NDH4</accession>
<dbReference type="AlphaFoldDB" id="A0A382NDH4"/>
<keyword evidence="5" id="KW-0547">Nucleotide-binding</keyword>
<evidence type="ECO:0000256" key="5">
    <source>
        <dbReference type="ARBA" id="ARBA00022741"/>
    </source>
</evidence>
<gene>
    <name evidence="10" type="ORF">METZ01_LOCUS312107</name>
</gene>
<dbReference type="PROSITE" id="PS00211">
    <property type="entry name" value="ABC_TRANSPORTER_1"/>
    <property type="match status" value="1"/>
</dbReference>
<evidence type="ECO:0000256" key="6">
    <source>
        <dbReference type="ARBA" id="ARBA00022840"/>
    </source>
</evidence>
<dbReference type="PROSITE" id="PS50893">
    <property type="entry name" value="ABC_TRANSPORTER_2"/>
    <property type="match status" value="1"/>
</dbReference>
<comment type="similarity">
    <text evidence="2">Belongs to the ABC transporter superfamily.</text>
</comment>
<dbReference type="InterPro" id="IPR003439">
    <property type="entry name" value="ABC_transporter-like_ATP-bd"/>
</dbReference>
<dbReference type="GO" id="GO:0005886">
    <property type="term" value="C:plasma membrane"/>
    <property type="evidence" value="ECO:0007669"/>
    <property type="project" value="UniProtKB-SubCell"/>
</dbReference>
<protein>
    <recommendedName>
        <fullName evidence="9">ABC transporter domain-containing protein</fullName>
    </recommendedName>
</protein>
<evidence type="ECO:0000313" key="10">
    <source>
        <dbReference type="EMBL" id="SVC59253.1"/>
    </source>
</evidence>
<dbReference type="InterPro" id="IPR050763">
    <property type="entry name" value="ABC_transporter_ATP-binding"/>
</dbReference>
<evidence type="ECO:0000256" key="2">
    <source>
        <dbReference type="ARBA" id="ARBA00005417"/>
    </source>
</evidence>
<organism evidence="10">
    <name type="scientific">marine metagenome</name>
    <dbReference type="NCBI Taxonomy" id="408172"/>
    <lineage>
        <taxon>unclassified sequences</taxon>
        <taxon>metagenomes</taxon>
        <taxon>ecological metagenomes</taxon>
    </lineage>
</organism>
<evidence type="ECO:0000256" key="8">
    <source>
        <dbReference type="ARBA" id="ARBA00023136"/>
    </source>
</evidence>